<dbReference type="Gene3D" id="3.30.390.10">
    <property type="entry name" value="Enolase-like, N-terminal domain"/>
    <property type="match status" value="1"/>
</dbReference>
<dbReference type="InterPro" id="IPR013342">
    <property type="entry name" value="Mandelate_racemase_C"/>
</dbReference>
<feature type="domain" description="Mandelate racemase/muconate lactonizing enzyme C-terminal" evidence="4">
    <location>
        <begin position="147"/>
        <end position="243"/>
    </location>
</feature>
<dbReference type="InterPro" id="IPR029065">
    <property type="entry name" value="Enolase_C-like"/>
</dbReference>
<name>A0ABS5FKU2_9BRAD</name>
<dbReference type="Pfam" id="PF02746">
    <property type="entry name" value="MR_MLE_N"/>
    <property type="match status" value="1"/>
</dbReference>
<dbReference type="EMBL" id="JAFCJH010000018">
    <property type="protein sequence ID" value="MBR0797406.1"/>
    <property type="molecule type" value="Genomic_DNA"/>
</dbReference>
<dbReference type="SMART" id="SM00922">
    <property type="entry name" value="MR_MLE"/>
    <property type="match status" value="1"/>
</dbReference>
<dbReference type="RefSeq" id="WP_212493313.1">
    <property type="nucleotide sequence ID" value="NZ_JAFCJH010000018.1"/>
</dbReference>
<dbReference type="InterPro" id="IPR013341">
    <property type="entry name" value="Mandelate_racemase_N_dom"/>
</dbReference>
<dbReference type="SFLD" id="SFLDG00179">
    <property type="entry name" value="mandelate_racemase"/>
    <property type="match status" value="1"/>
</dbReference>
<dbReference type="InterPro" id="IPR018110">
    <property type="entry name" value="Mandel_Rmase/mucon_lact_enz_CS"/>
</dbReference>
<accession>A0ABS5FKU2</accession>
<gene>
    <name evidence="5" type="ORF">JQ615_18625</name>
</gene>
<dbReference type="PANTHER" id="PTHR13794:SF58">
    <property type="entry name" value="MITOCHONDRIAL ENOLASE SUPERFAMILY MEMBER 1"/>
    <property type="match status" value="1"/>
</dbReference>
<sequence length="373" mass="40077">MPETYGAAPIETIHAAAYRVPTDRPEADGTLAWTSTTLVVAYVSAGNRRGLGVTYAHASVVAVINDLLAPVIADRDCFDIGGCWIAMQRAVRNVGRSGIASCAISALDLALWDLKAQLLSVPLAKLLGCCRTNVPVYGSGGFTSYSNEELREQLGHWAKADGCRFVKMKIGSEPELDPKRAEAAWQAIGECQLFVDANGAFDVKQALRFAALTEDLGIRWFEEPVSSDDSAGLLAVRSRTPAGMEVAAGEYIFTLDDADHLLSRQAVDVLQADVTRCGGITGFLEIAALAEARHIDLSAHCAPSMHRHLACAIPRLRHIEWFHDHARIEQMLFDGAPAVRDGNVAPDLSRFGHGLGFKAADASPYHISGDALA</sequence>
<dbReference type="SFLD" id="SFLDS00001">
    <property type="entry name" value="Enolase"/>
    <property type="match status" value="1"/>
</dbReference>
<dbReference type="InterPro" id="IPR029017">
    <property type="entry name" value="Enolase-like_N"/>
</dbReference>
<evidence type="ECO:0000313" key="5">
    <source>
        <dbReference type="EMBL" id="MBR0797406.1"/>
    </source>
</evidence>
<dbReference type="InterPro" id="IPR036849">
    <property type="entry name" value="Enolase-like_C_sf"/>
</dbReference>
<dbReference type="Gene3D" id="3.20.20.120">
    <property type="entry name" value="Enolase-like C-terminal domain"/>
    <property type="match status" value="1"/>
</dbReference>
<comment type="cofactor">
    <cofactor evidence="1">
        <name>Mg(2+)</name>
        <dbReference type="ChEBI" id="CHEBI:18420"/>
    </cofactor>
</comment>
<dbReference type="SUPFAM" id="SSF51604">
    <property type="entry name" value="Enolase C-terminal domain-like"/>
    <property type="match status" value="1"/>
</dbReference>
<protein>
    <submittedName>
        <fullName evidence="5">Mandelate racemase</fullName>
    </submittedName>
</protein>
<dbReference type="PANTHER" id="PTHR13794">
    <property type="entry name" value="ENOLASE SUPERFAMILY, MANDELATE RACEMASE"/>
    <property type="match status" value="1"/>
</dbReference>
<reference evidence="6" key="1">
    <citation type="journal article" date="2021" name="ISME J.">
        <title>Evolutionary origin and ecological implication of a unique nif island in free-living Bradyrhizobium lineages.</title>
        <authorList>
            <person name="Tao J."/>
        </authorList>
    </citation>
    <scope>NUCLEOTIDE SEQUENCE [LARGE SCALE GENOMIC DNA]</scope>
    <source>
        <strain evidence="6">SZCCT0434</strain>
    </source>
</reference>
<evidence type="ECO:0000256" key="1">
    <source>
        <dbReference type="ARBA" id="ARBA00001946"/>
    </source>
</evidence>
<evidence type="ECO:0000259" key="4">
    <source>
        <dbReference type="SMART" id="SM00922"/>
    </source>
</evidence>
<dbReference type="CDD" id="cd03328">
    <property type="entry name" value="MR_like_3"/>
    <property type="match status" value="1"/>
</dbReference>
<organism evidence="5 6">
    <name type="scientific">Bradyrhizobium jicamae</name>
    <dbReference type="NCBI Taxonomy" id="280332"/>
    <lineage>
        <taxon>Bacteria</taxon>
        <taxon>Pseudomonadati</taxon>
        <taxon>Pseudomonadota</taxon>
        <taxon>Alphaproteobacteria</taxon>
        <taxon>Hyphomicrobiales</taxon>
        <taxon>Nitrobacteraceae</taxon>
        <taxon>Bradyrhizobium</taxon>
    </lineage>
</organism>
<dbReference type="InterPro" id="IPR046945">
    <property type="entry name" value="RHMD-like"/>
</dbReference>
<evidence type="ECO:0000313" key="6">
    <source>
        <dbReference type="Proteomes" id="UP001315278"/>
    </source>
</evidence>
<comment type="caution">
    <text evidence="5">The sequence shown here is derived from an EMBL/GenBank/DDBJ whole genome shotgun (WGS) entry which is preliminary data.</text>
</comment>
<dbReference type="Proteomes" id="UP001315278">
    <property type="component" value="Unassembled WGS sequence"/>
</dbReference>
<dbReference type="Pfam" id="PF13378">
    <property type="entry name" value="MR_MLE_C"/>
    <property type="match status" value="1"/>
</dbReference>
<evidence type="ECO:0000256" key="2">
    <source>
        <dbReference type="ARBA" id="ARBA00022723"/>
    </source>
</evidence>
<evidence type="ECO:0000256" key="3">
    <source>
        <dbReference type="ARBA" id="ARBA00022842"/>
    </source>
</evidence>
<dbReference type="PROSITE" id="PS00908">
    <property type="entry name" value="MR_MLE_1"/>
    <property type="match status" value="1"/>
</dbReference>
<keyword evidence="2" id="KW-0479">Metal-binding</keyword>
<keyword evidence="3" id="KW-0460">Magnesium</keyword>
<proteinExistence type="predicted"/>
<dbReference type="SUPFAM" id="SSF54826">
    <property type="entry name" value="Enolase N-terminal domain-like"/>
    <property type="match status" value="1"/>
</dbReference>
<keyword evidence="6" id="KW-1185">Reference proteome</keyword>